<keyword evidence="1" id="KW-0812">Transmembrane</keyword>
<dbReference type="AlphaFoldDB" id="A0A8C6D0J4"/>
<accession>A0A8C6D0J4</accession>
<reference evidence="2" key="2">
    <citation type="submission" date="2025-09" db="UniProtKB">
        <authorList>
            <consortium name="Ensembl"/>
        </authorList>
    </citation>
    <scope>IDENTIFICATION</scope>
</reference>
<evidence type="ECO:0000256" key="1">
    <source>
        <dbReference type="SAM" id="Phobius"/>
    </source>
</evidence>
<proteinExistence type="predicted"/>
<dbReference type="Ensembl" id="ENSMMST00000008443.1">
    <property type="protein sequence ID" value="ENSMMSP00000007614.1"/>
    <property type="gene ID" value="ENSMMSG00000005928.1"/>
</dbReference>
<keyword evidence="1" id="KW-1133">Transmembrane helix</keyword>
<evidence type="ECO:0000313" key="3">
    <source>
        <dbReference type="Proteomes" id="UP000694544"/>
    </source>
</evidence>
<keyword evidence="3" id="KW-1185">Reference proteome</keyword>
<feature type="transmembrane region" description="Helical" evidence="1">
    <location>
        <begin position="84"/>
        <end position="102"/>
    </location>
</feature>
<dbReference type="Proteomes" id="UP000694544">
    <property type="component" value="Unplaced"/>
</dbReference>
<dbReference type="GeneTree" id="ENSGT00960000186717"/>
<evidence type="ECO:0000313" key="2">
    <source>
        <dbReference type="Ensembl" id="ENSMMSP00000007614.1"/>
    </source>
</evidence>
<keyword evidence="1" id="KW-0472">Membrane</keyword>
<reference evidence="2" key="1">
    <citation type="submission" date="2025-08" db="UniProtKB">
        <authorList>
            <consortium name="Ensembl"/>
        </authorList>
    </citation>
    <scope>IDENTIFICATION</scope>
</reference>
<protein>
    <submittedName>
        <fullName evidence="2">Uncharacterized protein</fullName>
    </submittedName>
</protein>
<feature type="transmembrane region" description="Helical" evidence="1">
    <location>
        <begin position="122"/>
        <end position="141"/>
    </location>
</feature>
<organism evidence="2 3">
    <name type="scientific">Moschus moschiferus</name>
    <name type="common">Siberian musk deer</name>
    <name type="synonym">Moschus sibiricus</name>
    <dbReference type="NCBI Taxonomy" id="68415"/>
    <lineage>
        <taxon>Eukaryota</taxon>
        <taxon>Metazoa</taxon>
        <taxon>Chordata</taxon>
        <taxon>Craniata</taxon>
        <taxon>Vertebrata</taxon>
        <taxon>Euteleostomi</taxon>
        <taxon>Mammalia</taxon>
        <taxon>Eutheria</taxon>
        <taxon>Laurasiatheria</taxon>
        <taxon>Artiodactyla</taxon>
        <taxon>Ruminantia</taxon>
        <taxon>Pecora</taxon>
        <taxon>Moschidae</taxon>
        <taxon>Moschus</taxon>
    </lineage>
</organism>
<sequence>MAPSPIHSDVRLLLIKFHGTCHRATSRQLTELEQAIKYRTVLTNVKSLHLLAVLGHVIWADGALRHLARLPSLPSVGPSAPIFLKRFLVFPILLFPPISFLVHLRRPSYFSLLFSATLHSVWYIYSSLLCFLLFFFPQVFVKPPQTTTLPFLFLGDGFGH</sequence>
<name>A0A8C6D0J4_MOSMO</name>